<dbReference type="Gene3D" id="3.40.50.300">
    <property type="entry name" value="P-loop containing nucleotide triphosphate hydrolases"/>
    <property type="match status" value="2"/>
</dbReference>
<dbReference type="SUPFAM" id="SSF52540">
    <property type="entry name" value="P-loop containing nucleoside triphosphate hydrolases"/>
    <property type="match status" value="2"/>
</dbReference>
<accession>A0ABV1HTP0</accession>
<keyword evidence="7" id="KW-1278">Translocase</keyword>
<comment type="caution">
    <text evidence="10">The sequence shown here is derived from an EMBL/GenBank/DDBJ whole genome shotgun (WGS) entry which is preliminary data.</text>
</comment>
<protein>
    <submittedName>
        <fullName evidence="10">Energy-coupling factor transporter ATPase</fullName>
    </submittedName>
</protein>
<evidence type="ECO:0000313" key="11">
    <source>
        <dbReference type="Proteomes" id="UP001478133"/>
    </source>
</evidence>
<dbReference type="InterPro" id="IPR003439">
    <property type="entry name" value="ABC_transporter-like_ATP-bd"/>
</dbReference>
<evidence type="ECO:0000259" key="9">
    <source>
        <dbReference type="PROSITE" id="PS50893"/>
    </source>
</evidence>
<dbReference type="InterPro" id="IPR017871">
    <property type="entry name" value="ABC_transporter-like_CS"/>
</dbReference>
<dbReference type="PROSITE" id="PS00211">
    <property type="entry name" value="ABC_TRANSPORTER_1"/>
    <property type="match status" value="1"/>
</dbReference>
<name>A0ABV1HTP0_9FIRM</name>
<evidence type="ECO:0000256" key="3">
    <source>
        <dbReference type="ARBA" id="ARBA00022448"/>
    </source>
</evidence>
<keyword evidence="11" id="KW-1185">Reference proteome</keyword>
<evidence type="ECO:0000313" key="10">
    <source>
        <dbReference type="EMBL" id="MEQ2565669.1"/>
    </source>
</evidence>
<dbReference type="Pfam" id="PF00005">
    <property type="entry name" value="ABC_tran"/>
    <property type="match status" value="2"/>
</dbReference>
<sequence length="551" mass="61226">MEILSIKDLTFSYPNKENFALQNVNLSINSGDFVVVCGQSGSGKTTLLRMLKKEIAPHGEKQGAVYYKGEDVEKLDDKISAQKIGFVFQKPDQQIVTDKVWHELAFGLESLGYDSDYIRLRVGEMANYFGITSLFRKKTTELSGGQKQLMNLASVMAMSPDVIILDEPTSQLDPITANDFITTLKKINDELGLTVIIIEHRLQEVFPIADKVAVMEDGKVICYDTPRNVCEKLSNHPMSQGFPSAVRIWQKSGSKGECPLTVKEGRNFINLNFSERKLPLRNTIPNTEDIITLKDVFFRYEKGGNDILSGTNLSIKKGEHFCILGGNGSGKTTTLKILAGLLKPYRGKVIIDNNKMTKKTTADFNRLGVAMLPQNPESVFLKSRVIDDYTELCKIKGIEKSNYEDKINSVAEKLGIKDLLENHPYDLSGGEIQKCALGKVLISEPKILLLDEPTKGVDAYSKLSLSKILQEIKSDGVTIITVTHDVEFASIVADRCGLFFDGEVLSSLVPQEFFSKNNFYTTASSRISRDKFANAVTVDDVVSLIKEEQNG</sequence>
<proteinExistence type="inferred from homology"/>
<dbReference type="EMBL" id="JBBMFI010000015">
    <property type="protein sequence ID" value="MEQ2565669.1"/>
    <property type="molecule type" value="Genomic_DNA"/>
</dbReference>
<keyword evidence="3" id="KW-0813">Transport</keyword>
<dbReference type="SMART" id="SM00382">
    <property type="entry name" value="AAA"/>
    <property type="match status" value="2"/>
</dbReference>
<gene>
    <name evidence="10" type="ORF">ABFO16_05410</name>
</gene>
<dbReference type="InterPro" id="IPR050095">
    <property type="entry name" value="ECF_ABC_transporter_ATP-bd"/>
</dbReference>
<reference evidence="10 11" key="1">
    <citation type="submission" date="2024-03" db="EMBL/GenBank/DDBJ databases">
        <title>Human intestinal bacterial collection.</title>
        <authorList>
            <person name="Pauvert C."/>
            <person name="Hitch T.C.A."/>
            <person name="Clavel T."/>
        </authorList>
    </citation>
    <scope>NUCLEOTIDE SEQUENCE [LARGE SCALE GENOMIC DNA]</scope>
    <source>
        <strain evidence="10 11">CLA-AP-H18</strain>
    </source>
</reference>
<evidence type="ECO:0000256" key="4">
    <source>
        <dbReference type="ARBA" id="ARBA00022475"/>
    </source>
</evidence>
<evidence type="ECO:0000256" key="1">
    <source>
        <dbReference type="ARBA" id="ARBA00004202"/>
    </source>
</evidence>
<feature type="domain" description="ABC transporter" evidence="9">
    <location>
        <begin position="4"/>
        <end position="242"/>
    </location>
</feature>
<dbReference type="InterPro" id="IPR027417">
    <property type="entry name" value="P-loop_NTPase"/>
</dbReference>
<keyword evidence="4" id="KW-1003">Cell membrane</keyword>
<organism evidence="10 11">
    <name type="scientific">Ruminococcoides intestinihominis</name>
    <dbReference type="NCBI Taxonomy" id="3133161"/>
    <lineage>
        <taxon>Bacteria</taxon>
        <taxon>Bacillati</taxon>
        <taxon>Bacillota</taxon>
        <taxon>Clostridia</taxon>
        <taxon>Eubacteriales</taxon>
        <taxon>Oscillospiraceae</taxon>
        <taxon>Ruminococcoides</taxon>
    </lineage>
</organism>
<evidence type="ECO:0000256" key="5">
    <source>
        <dbReference type="ARBA" id="ARBA00022741"/>
    </source>
</evidence>
<dbReference type="PROSITE" id="PS00675">
    <property type="entry name" value="SIGMA54_INTERACT_1"/>
    <property type="match status" value="1"/>
</dbReference>
<dbReference type="PROSITE" id="PS50893">
    <property type="entry name" value="ABC_TRANSPORTER_2"/>
    <property type="match status" value="2"/>
</dbReference>
<evidence type="ECO:0000256" key="7">
    <source>
        <dbReference type="ARBA" id="ARBA00022967"/>
    </source>
</evidence>
<dbReference type="RefSeq" id="WP_211148145.1">
    <property type="nucleotide sequence ID" value="NZ_JBBMEY010000036.1"/>
</dbReference>
<dbReference type="CDD" id="cd03225">
    <property type="entry name" value="ABC_cobalt_CbiO_domain1"/>
    <property type="match status" value="2"/>
</dbReference>
<dbReference type="InterPro" id="IPR003593">
    <property type="entry name" value="AAA+_ATPase"/>
</dbReference>
<comment type="similarity">
    <text evidence="2">Belongs to the ABC transporter superfamily.</text>
</comment>
<feature type="domain" description="ABC transporter" evidence="9">
    <location>
        <begin position="291"/>
        <end position="526"/>
    </location>
</feature>
<dbReference type="InterPro" id="IPR025662">
    <property type="entry name" value="Sigma_54_int_dom_ATP-bd_1"/>
</dbReference>
<comment type="subcellular location">
    <subcellularLocation>
        <location evidence="1">Cell membrane</location>
        <topology evidence="1">Peripheral membrane protein</topology>
    </subcellularLocation>
</comment>
<dbReference type="InterPro" id="IPR015856">
    <property type="entry name" value="ABC_transpr_CbiO/EcfA_su"/>
</dbReference>
<evidence type="ECO:0000256" key="8">
    <source>
        <dbReference type="ARBA" id="ARBA00023136"/>
    </source>
</evidence>
<dbReference type="PANTHER" id="PTHR43553:SF27">
    <property type="entry name" value="ENERGY-COUPLING FACTOR TRANSPORTER ATP-BINDING PROTEIN ECFA2"/>
    <property type="match status" value="1"/>
</dbReference>
<dbReference type="PANTHER" id="PTHR43553">
    <property type="entry name" value="HEAVY METAL TRANSPORTER"/>
    <property type="match status" value="1"/>
</dbReference>
<keyword evidence="8" id="KW-0472">Membrane</keyword>
<keyword evidence="6" id="KW-0067">ATP-binding</keyword>
<evidence type="ECO:0000256" key="6">
    <source>
        <dbReference type="ARBA" id="ARBA00022840"/>
    </source>
</evidence>
<dbReference type="NCBIfam" id="NF010167">
    <property type="entry name" value="PRK13648.1"/>
    <property type="match status" value="2"/>
</dbReference>
<dbReference type="Proteomes" id="UP001478133">
    <property type="component" value="Unassembled WGS sequence"/>
</dbReference>
<evidence type="ECO:0000256" key="2">
    <source>
        <dbReference type="ARBA" id="ARBA00005417"/>
    </source>
</evidence>
<keyword evidence="5" id="KW-0547">Nucleotide-binding</keyword>